<evidence type="ECO:0000313" key="2">
    <source>
        <dbReference type="Proteomes" id="UP000789920"/>
    </source>
</evidence>
<feature type="non-terminal residue" evidence="1">
    <location>
        <position position="1"/>
    </location>
</feature>
<dbReference type="EMBL" id="CAJVQC010176648">
    <property type="protein sequence ID" value="CAG8851513.1"/>
    <property type="molecule type" value="Genomic_DNA"/>
</dbReference>
<reference evidence="1" key="1">
    <citation type="submission" date="2021-06" db="EMBL/GenBank/DDBJ databases">
        <authorList>
            <person name="Kallberg Y."/>
            <person name="Tangrot J."/>
            <person name="Rosling A."/>
        </authorList>
    </citation>
    <scope>NUCLEOTIDE SEQUENCE</scope>
    <source>
        <strain evidence="1">MA461A</strain>
    </source>
</reference>
<comment type="caution">
    <text evidence="1">The sequence shown here is derived from an EMBL/GenBank/DDBJ whole genome shotgun (WGS) entry which is preliminary data.</text>
</comment>
<proteinExistence type="predicted"/>
<sequence length="116" mass="13492">VYEYSSNVITEITNRFPDSPLLAAMKILNPIEWSYKKEELLEFGHEELQALLNHYGASKTVNRQNFLPLIDSDSCIVEWSGFKNIVFSNYLTFSSQELLPVLIRDYLDMFPNIIKL</sequence>
<dbReference type="Proteomes" id="UP000789920">
    <property type="component" value="Unassembled WGS sequence"/>
</dbReference>
<organism evidence="1 2">
    <name type="scientific">Racocetra persica</name>
    <dbReference type="NCBI Taxonomy" id="160502"/>
    <lineage>
        <taxon>Eukaryota</taxon>
        <taxon>Fungi</taxon>
        <taxon>Fungi incertae sedis</taxon>
        <taxon>Mucoromycota</taxon>
        <taxon>Glomeromycotina</taxon>
        <taxon>Glomeromycetes</taxon>
        <taxon>Diversisporales</taxon>
        <taxon>Gigasporaceae</taxon>
        <taxon>Racocetra</taxon>
    </lineage>
</organism>
<feature type="non-terminal residue" evidence="1">
    <location>
        <position position="116"/>
    </location>
</feature>
<accession>A0ACA9SXB4</accession>
<evidence type="ECO:0000313" key="1">
    <source>
        <dbReference type="EMBL" id="CAG8851513.1"/>
    </source>
</evidence>
<gene>
    <name evidence="1" type="ORF">RPERSI_LOCUS36601</name>
</gene>
<protein>
    <submittedName>
        <fullName evidence="1">8834_t:CDS:1</fullName>
    </submittedName>
</protein>
<name>A0ACA9SXB4_9GLOM</name>
<keyword evidence="2" id="KW-1185">Reference proteome</keyword>